<sequence length="186" mass="19918">MNKQPTFSAPPRLGDSARVMTPLPAGSVIATGQPTGTLVGQKVGQLRVELQRLKGQLGTQNNQLQQIRLTTTNNAQRYHGTVAAVTARLQLGTTPGNPILVNQWNAAQVELDRISGDIATMNTLANQIASNSSLAAYVLESARAAYGLTGAIDEDHRQLALLEDETNRAAVLIDRLLAEINEDVAR</sequence>
<gene>
    <name evidence="1" type="ORF">METZ01_LOCUS262292</name>
</gene>
<accession>A0A382JCJ0</accession>
<protein>
    <submittedName>
        <fullName evidence="1">Uncharacterized protein</fullName>
    </submittedName>
</protein>
<name>A0A382JCJ0_9ZZZZ</name>
<feature type="non-terminal residue" evidence="1">
    <location>
        <position position="186"/>
    </location>
</feature>
<evidence type="ECO:0000313" key="1">
    <source>
        <dbReference type="EMBL" id="SVC09438.1"/>
    </source>
</evidence>
<dbReference type="AlphaFoldDB" id="A0A382JCJ0"/>
<proteinExistence type="predicted"/>
<reference evidence="1" key="1">
    <citation type="submission" date="2018-05" db="EMBL/GenBank/DDBJ databases">
        <authorList>
            <person name="Lanie J.A."/>
            <person name="Ng W.-L."/>
            <person name="Kazmierczak K.M."/>
            <person name="Andrzejewski T.M."/>
            <person name="Davidsen T.M."/>
            <person name="Wayne K.J."/>
            <person name="Tettelin H."/>
            <person name="Glass J.I."/>
            <person name="Rusch D."/>
            <person name="Podicherti R."/>
            <person name="Tsui H.-C.T."/>
            <person name="Winkler M.E."/>
        </authorList>
    </citation>
    <scope>NUCLEOTIDE SEQUENCE</scope>
</reference>
<organism evidence="1">
    <name type="scientific">marine metagenome</name>
    <dbReference type="NCBI Taxonomy" id="408172"/>
    <lineage>
        <taxon>unclassified sequences</taxon>
        <taxon>metagenomes</taxon>
        <taxon>ecological metagenomes</taxon>
    </lineage>
</organism>
<dbReference type="EMBL" id="UINC01073224">
    <property type="protein sequence ID" value="SVC09438.1"/>
    <property type="molecule type" value="Genomic_DNA"/>
</dbReference>